<proteinExistence type="predicted"/>
<evidence type="ECO:0000313" key="5">
    <source>
        <dbReference type="Proteomes" id="UP000033121"/>
    </source>
</evidence>
<dbReference type="Pfam" id="PF14274">
    <property type="entry name" value="BT_3044-like_C"/>
    <property type="match status" value="1"/>
</dbReference>
<organism evidence="4 5">
    <name type="scientific">Flavihumibacter petaseus NBRC 106054</name>
    <dbReference type="NCBI Taxonomy" id="1220578"/>
    <lineage>
        <taxon>Bacteria</taxon>
        <taxon>Pseudomonadati</taxon>
        <taxon>Bacteroidota</taxon>
        <taxon>Chitinophagia</taxon>
        <taxon>Chitinophagales</taxon>
        <taxon>Chitinophagaceae</taxon>
        <taxon>Flavihumibacter</taxon>
    </lineage>
</organism>
<dbReference type="PROSITE" id="PS51257">
    <property type="entry name" value="PROKAR_LIPOPROTEIN"/>
    <property type="match status" value="1"/>
</dbReference>
<dbReference type="InterPro" id="IPR013728">
    <property type="entry name" value="BT_3987-like_N"/>
</dbReference>
<accession>A0A0E9N0N3</accession>
<evidence type="ECO:0000259" key="2">
    <source>
        <dbReference type="Pfam" id="PF08522"/>
    </source>
</evidence>
<dbReference type="STRING" id="1220578.FPE01S_02_04940"/>
<dbReference type="Pfam" id="PF08522">
    <property type="entry name" value="BT_3987-like_N"/>
    <property type="match status" value="1"/>
</dbReference>
<feature type="domain" description="BT-3987-like N-terminal" evidence="2">
    <location>
        <begin position="67"/>
        <end position="163"/>
    </location>
</feature>
<evidence type="ECO:0000256" key="1">
    <source>
        <dbReference type="SAM" id="SignalP"/>
    </source>
</evidence>
<dbReference type="AlphaFoldDB" id="A0A0E9N0N3"/>
<evidence type="ECO:0000259" key="3">
    <source>
        <dbReference type="Pfam" id="PF14274"/>
    </source>
</evidence>
<dbReference type="InterPro" id="IPR025371">
    <property type="entry name" value="BT_3044-like_C"/>
</dbReference>
<dbReference type="Proteomes" id="UP000033121">
    <property type="component" value="Unassembled WGS sequence"/>
</dbReference>
<feature type="signal peptide" evidence="1">
    <location>
        <begin position="1"/>
        <end position="20"/>
    </location>
</feature>
<dbReference type="Gene3D" id="2.60.40.1740">
    <property type="entry name" value="hypothetical protein (bacova_03559)"/>
    <property type="match status" value="1"/>
</dbReference>
<dbReference type="EMBL" id="BBWV01000002">
    <property type="protein sequence ID" value="GAO43389.1"/>
    <property type="molecule type" value="Genomic_DNA"/>
</dbReference>
<keyword evidence="5" id="KW-1185">Reference proteome</keyword>
<evidence type="ECO:0000313" key="4">
    <source>
        <dbReference type="EMBL" id="GAO43389.1"/>
    </source>
</evidence>
<dbReference type="RefSeq" id="WP_169749162.1">
    <property type="nucleotide sequence ID" value="NZ_BBWV01000002.1"/>
</dbReference>
<evidence type="ECO:0008006" key="6">
    <source>
        <dbReference type="Google" id="ProtNLM"/>
    </source>
</evidence>
<sequence>MKCTFSIKILSLLAIGAALSGCLKDELYDNRDTQATRPGDQPQMIEIALTSASASNFLIQNPLPRLESDTTINLIPVHLNTTGPATEDIQVTLEQDNTLVSDYNAENGTDYGIPLPGMLTIVNNVVTIPAGSNTGYLQVTMKTADFSDSTWATGFRITSVDKDAYGISGNLRSGVVVMPVINKYDGLYHAVGHFAHPTVPRDFDLPDLPLTTISPRGVSKDLGDLGAGTKINITINPDNSVTITPGAGTSGTTASVRNLTGDPVYNNTYDPDTKTFWLHYGYPNPGPSRIITEKVTLQ</sequence>
<gene>
    <name evidence="4" type="ORF">FPE01S_02_04940</name>
</gene>
<feature type="chain" id="PRO_5002429811" description="DUF1735 domain-containing protein" evidence="1">
    <location>
        <begin position="21"/>
        <end position="298"/>
    </location>
</feature>
<feature type="domain" description="BT-3044-like C-terminal" evidence="3">
    <location>
        <begin position="230"/>
        <end position="297"/>
    </location>
</feature>
<keyword evidence="1" id="KW-0732">Signal</keyword>
<protein>
    <recommendedName>
        <fullName evidence="6">DUF1735 domain-containing protein</fullName>
    </recommendedName>
</protein>
<reference evidence="4 5" key="1">
    <citation type="submission" date="2015-04" db="EMBL/GenBank/DDBJ databases">
        <title>Whole genome shotgun sequence of Flavihumibacter petaseus NBRC 106054.</title>
        <authorList>
            <person name="Miyazawa S."/>
            <person name="Hosoyama A."/>
            <person name="Hashimoto M."/>
            <person name="Noguchi M."/>
            <person name="Tsuchikane K."/>
            <person name="Ohji S."/>
            <person name="Yamazoe A."/>
            <person name="Ichikawa N."/>
            <person name="Kimura A."/>
            <person name="Fujita N."/>
        </authorList>
    </citation>
    <scope>NUCLEOTIDE SEQUENCE [LARGE SCALE GENOMIC DNA]</scope>
    <source>
        <strain evidence="4 5">NBRC 106054</strain>
    </source>
</reference>
<name>A0A0E9N0N3_9BACT</name>
<comment type="caution">
    <text evidence="4">The sequence shown here is derived from an EMBL/GenBank/DDBJ whole genome shotgun (WGS) entry which is preliminary data.</text>
</comment>